<dbReference type="InterPro" id="IPR036047">
    <property type="entry name" value="F-box-like_dom_sf"/>
</dbReference>
<proteinExistence type="predicted"/>
<comment type="caution">
    <text evidence="2">The sequence shown here is derived from an EMBL/GenBank/DDBJ whole genome shotgun (WGS) entry which is preliminary data.</text>
</comment>
<name>A0AAV9WHT1_9PEZI</name>
<sequence>MESLDTGSTPPAASITSLPLELFHGIIEDLSLNDRASLLRVCKPLYKITYPYLWQTIDSNVYTLDSREVHKTTLSPKKVAKLAEITEAFGADALGFRYTRELIFGYYDFKSYSPWVKTNLLDIIRDQIVSKKMSVSRVRVSWEKCQATGDRVTNFLKMLKNYSELGLERPSITAVQNSDRSILLFPFDLFALECLTSLDI</sequence>
<keyword evidence="3" id="KW-1185">Reference proteome</keyword>
<reference evidence="2 3" key="1">
    <citation type="submission" date="2023-08" db="EMBL/GenBank/DDBJ databases">
        <authorList>
            <person name="Palmer J.M."/>
        </authorList>
    </citation>
    <scope>NUCLEOTIDE SEQUENCE [LARGE SCALE GENOMIC DNA]</scope>
    <source>
        <strain evidence="2 3">TWF481</strain>
    </source>
</reference>
<protein>
    <recommendedName>
        <fullName evidence="1">F-box domain-containing protein</fullName>
    </recommendedName>
</protein>
<evidence type="ECO:0000313" key="2">
    <source>
        <dbReference type="EMBL" id="KAK6509066.1"/>
    </source>
</evidence>
<dbReference type="InterPro" id="IPR001810">
    <property type="entry name" value="F-box_dom"/>
</dbReference>
<feature type="domain" description="F-box" evidence="1">
    <location>
        <begin position="12"/>
        <end position="57"/>
    </location>
</feature>
<dbReference type="AlphaFoldDB" id="A0AAV9WHT1"/>
<dbReference type="Pfam" id="PF12937">
    <property type="entry name" value="F-box-like"/>
    <property type="match status" value="1"/>
</dbReference>
<dbReference type="Gene3D" id="1.20.1280.50">
    <property type="match status" value="1"/>
</dbReference>
<gene>
    <name evidence="2" type="ORF">TWF481_003830</name>
</gene>
<accession>A0AAV9WHT1</accession>
<dbReference type="EMBL" id="JAVHJL010000002">
    <property type="protein sequence ID" value="KAK6509066.1"/>
    <property type="molecule type" value="Genomic_DNA"/>
</dbReference>
<evidence type="ECO:0000313" key="3">
    <source>
        <dbReference type="Proteomes" id="UP001370758"/>
    </source>
</evidence>
<dbReference type="PROSITE" id="PS50181">
    <property type="entry name" value="FBOX"/>
    <property type="match status" value="1"/>
</dbReference>
<evidence type="ECO:0000259" key="1">
    <source>
        <dbReference type="PROSITE" id="PS50181"/>
    </source>
</evidence>
<organism evidence="2 3">
    <name type="scientific">Arthrobotrys musiformis</name>
    <dbReference type="NCBI Taxonomy" id="47236"/>
    <lineage>
        <taxon>Eukaryota</taxon>
        <taxon>Fungi</taxon>
        <taxon>Dikarya</taxon>
        <taxon>Ascomycota</taxon>
        <taxon>Pezizomycotina</taxon>
        <taxon>Orbiliomycetes</taxon>
        <taxon>Orbiliales</taxon>
        <taxon>Orbiliaceae</taxon>
        <taxon>Arthrobotrys</taxon>
    </lineage>
</organism>
<dbReference type="Proteomes" id="UP001370758">
    <property type="component" value="Unassembled WGS sequence"/>
</dbReference>
<dbReference type="SUPFAM" id="SSF81383">
    <property type="entry name" value="F-box domain"/>
    <property type="match status" value="1"/>
</dbReference>